<dbReference type="GO" id="GO:0005634">
    <property type="term" value="C:nucleus"/>
    <property type="evidence" value="ECO:0007669"/>
    <property type="project" value="TreeGrafter"/>
</dbReference>
<dbReference type="InterPro" id="IPR029052">
    <property type="entry name" value="Metallo-depent_PP-like"/>
</dbReference>
<dbReference type="InterPro" id="IPR006186">
    <property type="entry name" value="Ser/Thr-sp_prot-phosphatase"/>
</dbReference>
<dbReference type="SMART" id="SM00156">
    <property type="entry name" value="PP2Ac"/>
    <property type="match status" value="1"/>
</dbReference>
<dbReference type="EC" id="3.1.3.16" evidence="7"/>
<name>A0A226DPG6_FOLCA</name>
<evidence type="ECO:0000256" key="6">
    <source>
        <dbReference type="ARBA" id="ARBA00048336"/>
    </source>
</evidence>
<dbReference type="SUPFAM" id="SSF56300">
    <property type="entry name" value="Metallo-dependent phosphatases"/>
    <property type="match status" value="2"/>
</dbReference>
<dbReference type="EMBL" id="LNIX01000015">
    <property type="protein sequence ID" value="OXA46511.1"/>
    <property type="molecule type" value="Genomic_DNA"/>
</dbReference>
<keyword evidence="10" id="KW-1185">Reference proteome</keyword>
<comment type="catalytic activity">
    <reaction evidence="5">
        <text>O-phospho-L-seryl-[protein] + H2O = L-seryl-[protein] + phosphate</text>
        <dbReference type="Rhea" id="RHEA:20629"/>
        <dbReference type="Rhea" id="RHEA-COMP:9863"/>
        <dbReference type="Rhea" id="RHEA-COMP:11604"/>
        <dbReference type="ChEBI" id="CHEBI:15377"/>
        <dbReference type="ChEBI" id="CHEBI:29999"/>
        <dbReference type="ChEBI" id="CHEBI:43474"/>
        <dbReference type="ChEBI" id="CHEBI:83421"/>
        <dbReference type="EC" id="3.1.3.16"/>
    </reaction>
</comment>
<evidence type="ECO:0000313" key="9">
    <source>
        <dbReference type="EMBL" id="OXA46511.1"/>
    </source>
</evidence>
<keyword evidence="1" id="KW-0479">Metal-binding</keyword>
<dbReference type="GO" id="GO:0005737">
    <property type="term" value="C:cytoplasm"/>
    <property type="evidence" value="ECO:0007669"/>
    <property type="project" value="TreeGrafter"/>
</dbReference>
<evidence type="ECO:0000313" key="10">
    <source>
        <dbReference type="Proteomes" id="UP000198287"/>
    </source>
</evidence>
<organism evidence="9 10">
    <name type="scientific">Folsomia candida</name>
    <name type="common">Springtail</name>
    <dbReference type="NCBI Taxonomy" id="158441"/>
    <lineage>
        <taxon>Eukaryota</taxon>
        <taxon>Metazoa</taxon>
        <taxon>Ecdysozoa</taxon>
        <taxon>Arthropoda</taxon>
        <taxon>Hexapoda</taxon>
        <taxon>Collembola</taxon>
        <taxon>Entomobryomorpha</taxon>
        <taxon>Isotomoidea</taxon>
        <taxon>Isotomidae</taxon>
        <taxon>Proisotominae</taxon>
        <taxon>Folsomia</taxon>
    </lineage>
</organism>
<evidence type="ECO:0000256" key="5">
    <source>
        <dbReference type="ARBA" id="ARBA00047761"/>
    </source>
</evidence>
<dbReference type="STRING" id="158441.A0A226DPG6"/>
<reference evidence="9 10" key="1">
    <citation type="submission" date="2015-12" db="EMBL/GenBank/DDBJ databases">
        <title>The genome of Folsomia candida.</title>
        <authorList>
            <person name="Faddeeva A."/>
            <person name="Derks M.F."/>
            <person name="Anvar Y."/>
            <person name="Smit S."/>
            <person name="Van Straalen N."/>
            <person name="Roelofs D."/>
        </authorList>
    </citation>
    <scope>NUCLEOTIDE SEQUENCE [LARGE SCALE GENOMIC DNA]</scope>
    <source>
        <strain evidence="9 10">VU population</strain>
        <tissue evidence="9">Whole body</tissue>
    </source>
</reference>
<evidence type="ECO:0000256" key="3">
    <source>
        <dbReference type="ARBA" id="ARBA00022912"/>
    </source>
</evidence>
<dbReference type="Proteomes" id="UP000198287">
    <property type="component" value="Unassembled WGS sequence"/>
</dbReference>
<dbReference type="OrthoDB" id="1930084at2759"/>
<evidence type="ECO:0000259" key="8">
    <source>
        <dbReference type="PROSITE" id="PS00125"/>
    </source>
</evidence>
<comment type="caution">
    <text evidence="9">The sequence shown here is derived from an EMBL/GenBank/DDBJ whole genome shotgun (WGS) entry which is preliminary data.</text>
</comment>
<dbReference type="PANTHER" id="PTHR11668">
    <property type="entry name" value="SERINE/THREONINE PROTEIN PHOSPHATASE"/>
    <property type="match status" value="1"/>
</dbReference>
<dbReference type="Gene3D" id="3.60.21.10">
    <property type="match status" value="1"/>
</dbReference>
<gene>
    <name evidence="9" type="ORF">Fcan01_18764</name>
</gene>
<proteinExistence type="inferred from homology"/>
<dbReference type="GO" id="GO:0004722">
    <property type="term" value="F:protein serine/threonine phosphatase activity"/>
    <property type="evidence" value="ECO:0007669"/>
    <property type="project" value="UniProtKB-EC"/>
</dbReference>
<dbReference type="InterPro" id="IPR050341">
    <property type="entry name" value="PP1_catalytic_subunit"/>
</dbReference>
<keyword evidence="4" id="KW-0464">Manganese</keyword>
<keyword evidence="2 7" id="KW-0378">Hydrolase</keyword>
<evidence type="ECO:0000256" key="2">
    <source>
        <dbReference type="ARBA" id="ARBA00022801"/>
    </source>
</evidence>
<dbReference type="PRINTS" id="PR00114">
    <property type="entry name" value="STPHPHTASE"/>
</dbReference>
<dbReference type="PROSITE" id="PS00125">
    <property type="entry name" value="SER_THR_PHOSPHATASE"/>
    <property type="match status" value="1"/>
</dbReference>
<dbReference type="Pfam" id="PF16891">
    <property type="entry name" value="STPPase_N"/>
    <property type="match status" value="1"/>
</dbReference>
<dbReference type="PANTHER" id="PTHR11668:SF496">
    <property type="entry name" value="SERINE_THREONINE-PROTEIN PHOSPHATASE"/>
    <property type="match status" value="1"/>
</dbReference>
<evidence type="ECO:0000256" key="1">
    <source>
        <dbReference type="ARBA" id="ARBA00022723"/>
    </source>
</evidence>
<dbReference type="AlphaFoldDB" id="A0A226DPG6"/>
<keyword evidence="3" id="KW-0904">Protein phosphatase</keyword>
<protein>
    <recommendedName>
        <fullName evidence="7">Serine/threonine-protein phosphatase</fullName>
        <ecNumber evidence="7">3.1.3.16</ecNumber>
    </recommendedName>
</protein>
<dbReference type="Pfam" id="PF00149">
    <property type="entry name" value="Metallophos"/>
    <property type="match status" value="2"/>
</dbReference>
<accession>A0A226DPG6</accession>
<evidence type="ECO:0000256" key="7">
    <source>
        <dbReference type="RuleBase" id="RU004273"/>
    </source>
</evidence>
<dbReference type="InterPro" id="IPR031675">
    <property type="entry name" value="STPPase_N"/>
</dbReference>
<dbReference type="InterPro" id="IPR004843">
    <property type="entry name" value="Calcineurin-like_PHP"/>
</dbReference>
<comment type="similarity">
    <text evidence="7">Belongs to the PPP phosphatase family.</text>
</comment>
<sequence>MSTDLVKSLVTKLMSDDASRKKVVAIHPAQVLNLCTLAKKSFLRQPSLLEIDGPLRICGDIHGQFHDLRTLFRVGGAPPKTRYLFLGDYASFAGITKILCWNLANFFISVLPSVCISRAVTPTKRRKSAWRRQQSYENNDFVDRGQNSLEVICLLLGLKVLHPDSVFLLRGNHEVSSVNEGHGFYSEIKRRFRTKGYQEIYARINQTFDYMPLAGVVSSKIFCVHGGISPKLRDLDQIRNMRRPKSNFYEKSWASDVLWSDPADDIATWERQSHPDTNPRHRGAGYLYGGVALDEFLTRNDLRLLARGHECVEGGYLYQLGRKCVTIFSAPSYCGNSHGVMMRVSRTGNVLGFTTFK</sequence>
<feature type="domain" description="Serine/threonine specific protein phosphatases" evidence="8">
    <location>
        <begin position="169"/>
        <end position="174"/>
    </location>
</feature>
<comment type="catalytic activity">
    <reaction evidence="6 7">
        <text>O-phospho-L-threonyl-[protein] + H2O = L-threonyl-[protein] + phosphate</text>
        <dbReference type="Rhea" id="RHEA:47004"/>
        <dbReference type="Rhea" id="RHEA-COMP:11060"/>
        <dbReference type="Rhea" id="RHEA-COMP:11605"/>
        <dbReference type="ChEBI" id="CHEBI:15377"/>
        <dbReference type="ChEBI" id="CHEBI:30013"/>
        <dbReference type="ChEBI" id="CHEBI:43474"/>
        <dbReference type="ChEBI" id="CHEBI:61977"/>
        <dbReference type="EC" id="3.1.3.16"/>
    </reaction>
</comment>
<dbReference type="GO" id="GO:0046872">
    <property type="term" value="F:metal ion binding"/>
    <property type="evidence" value="ECO:0007669"/>
    <property type="project" value="UniProtKB-KW"/>
</dbReference>
<evidence type="ECO:0000256" key="4">
    <source>
        <dbReference type="ARBA" id="ARBA00023211"/>
    </source>
</evidence>